<dbReference type="EMBL" id="JBHULZ010000023">
    <property type="protein sequence ID" value="MFD2697329.1"/>
    <property type="molecule type" value="Genomic_DNA"/>
</dbReference>
<organism evidence="1 2">
    <name type="scientific">Mesonia sediminis</name>
    <dbReference type="NCBI Taxonomy" id="1703946"/>
    <lineage>
        <taxon>Bacteria</taxon>
        <taxon>Pseudomonadati</taxon>
        <taxon>Bacteroidota</taxon>
        <taxon>Flavobacteriia</taxon>
        <taxon>Flavobacteriales</taxon>
        <taxon>Flavobacteriaceae</taxon>
        <taxon>Mesonia</taxon>
    </lineage>
</organism>
<accession>A0ABW5SCL2</accession>
<dbReference type="Proteomes" id="UP001597357">
    <property type="component" value="Unassembled WGS sequence"/>
</dbReference>
<name>A0ABW5SCL2_9FLAO</name>
<evidence type="ECO:0008006" key="3">
    <source>
        <dbReference type="Google" id="ProtNLM"/>
    </source>
</evidence>
<protein>
    <recommendedName>
        <fullName evidence="3">RNA polymerase sigma factor 70 region 4 type 2 domain-containing protein</fullName>
    </recommendedName>
</protein>
<evidence type="ECO:0000313" key="2">
    <source>
        <dbReference type="Proteomes" id="UP001597357"/>
    </source>
</evidence>
<sequence>MYQRKHKKEICSIDFLKYEAIETQDYSSKEQLEQKSKAIQQSISNLPPTCQKILRLKMSGASQKEIANEHSLLKT</sequence>
<gene>
    <name evidence="1" type="ORF">ACFSQ0_04940</name>
</gene>
<evidence type="ECO:0000313" key="1">
    <source>
        <dbReference type="EMBL" id="MFD2697329.1"/>
    </source>
</evidence>
<reference evidence="2" key="1">
    <citation type="journal article" date="2019" name="Int. J. Syst. Evol. Microbiol.">
        <title>The Global Catalogue of Microorganisms (GCM) 10K type strain sequencing project: providing services to taxonomists for standard genome sequencing and annotation.</title>
        <authorList>
            <consortium name="The Broad Institute Genomics Platform"/>
            <consortium name="The Broad Institute Genome Sequencing Center for Infectious Disease"/>
            <person name="Wu L."/>
            <person name="Ma J."/>
        </authorList>
    </citation>
    <scope>NUCLEOTIDE SEQUENCE [LARGE SCALE GENOMIC DNA]</scope>
    <source>
        <strain evidence="2">KCTC 42255</strain>
    </source>
</reference>
<comment type="caution">
    <text evidence="1">The sequence shown here is derived from an EMBL/GenBank/DDBJ whole genome shotgun (WGS) entry which is preliminary data.</text>
</comment>
<keyword evidence="2" id="KW-1185">Reference proteome</keyword>
<proteinExistence type="predicted"/>
<dbReference type="RefSeq" id="WP_379044985.1">
    <property type="nucleotide sequence ID" value="NZ_JBHULZ010000023.1"/>
</dbReference>